<keyword evidence="2 10" id="KW-0548">Nucleotidyltransferase</keyword>
<dbReference type="Pfam" id="PF08335">
    <property type="entry name" value="GlnD_UR_UTase"/>
    <property type="match status" value="2"/>
</dbReference>
<dbReference type="AlphaFoldDB" id="F2AWB7"/>
<dbReference type="PANTHER" id="PTHR30621:SF0">
    <property type="entry name" value="BIFUNCTIONAL GLUTAMINE SYNTHETASE ADENYLYLTRANSFERASE_ADENYLYL-REMOVING ENZYME"/>
    <property type="match status" value="1"/>
</dbReference>
<feature type="domain" description="PII-uridylyltransferase/Glutamine-synthetase adenylyltransferase" evidence="9">
    <location>
        <begin position="1016"/>
        <end position="1156"/>
    </location>
</feature>
<dbReference type="Pfam" id="PF03710">
    <property type="entry name" value="GlnE"/>
    <property type="match status" value="2"/>
</dbReference>
<dbReference type="InterPro" id="IPR013546">
    <property type="entry name" value="PII_UdlTrfase/GS_AdlTrfase"/>
</dbReference>
<dbReference type="Gene3D" id="3.30.460.10">
    <property type="entry name" value="Beta Polymerase, domain 2"/>
    <property type="match status" value="3"/>
</dbReference>
<feature type="domain" description="PII-uridylyltransferase/Glutamine-synthetase adenylyltransferase" evidence="9">
    <location>
        <begin position="479"/>
        <end position="597"/>
    </location>
</feature>
<dbReference type="GO" id="GO:0005829">
    <property type="term" value="C:cytosol"/>
    <property type="evidence" value="ECO:0007669"/>
    <property type="project" value="TreeGrafter"/>
</dbReference>
<feature type="region of interest" description="Disordered" evidence="7">
    <location>
        <begin position="616"/>
        <end position="637"/>
    </location>
</feature>
<evidence type="ECO:0000256" key="1">
    <source>
        <dbReference type="ARBA" id="ARBA00022679"/>
    </source>
</evidence>
<evidence type="ECO:0000259" key="9">
    <source>
        <dbReference type="Pfam" id="PF08335"/>
    </source>
</evidence>
<dbReference type="CDD" id="cd05401">
    <property type="entry name" value="NT_GlnE_GlnD_like"/>
    <property type="match status" value="1"/>
</dbReference>
<dbReference type="InterPro" id="IPR005190">
    <property type="entry name" value="GlnE_rpt_dom"/>
</dbReference>
<gene>
    <name evidence="10" type="ORF">RBWH47_05941</name>
</gene>
<dbReference type="GO" id="GO:0000820">
    <property type="term" value="P:regulation of glutamine family amino acid metabolic process"/>
    <property type="evidence" value="ECO:0007669"/>
    <property type="project" value="TreeGrafter"/>
</dbReference>
<dbReference type="InterPro" id="IPR043519">
    <property type="entry name" value="NT_sf"/>
</dbReference>
<dbReference type="RefSeq" id="WP_007327927.1">
    <property type="nucleotide sequence ID" value="NZ_AFAR01000197.1"/>
</dbReference>
<feature type="domain" description="Glutamate-ammonia ligase adenylyltransferase repeated" evidence="8">
    <location>
        <begin position="169"/>
        <end position="348"/>
    </location>
</feature>
<dbReference type="PATRIC" id="fig|991778.3.peg.4261"/>
<evidence type="ECO:0000256" key="7">
    <source>
        <dbReference type="SAM" id="MobiDB-lite"/>
    </source>
</evidence>
<dbReference type="SUPFAM" id="SSF81301">
    <property type="entry name" value="Nucleotidyltransferase"/>
    <property type="match status" value="3"/>
</dbReference>
<dbReference type="SUPFAM" id="SSF81593">
    <property type="entry name" value="Nucleotidyltransferase substrate binding subunit/domain"/>
    <property type="match status" value="2"/>
</dbReference>
<dbReference type="GO" id="GO:0008882">
    <property type="term" value="F:[glutamate-ammonia-ligase] adenylyltransferase activity"/>
    <property type="evidence" value="ECO:0007669"/>
    <property type="project" value="InterPro"/>
</dbReference>
<dbReference type="Gene3D" id="1.20.120.330">
    <property type="entry name" value="Nucleotidyltransferases domain 2"/>
    <property type="match status" value="1"/>
</dbReference>
<protein>
    <submittedName>
        <fullName evidence="10">Glutamate-ammonia-ligase adenylyltransferase</fullName>
    </submittedName>
</protein>
<keyword evidence="10" id="KW-0436">Ligase</keyword>
<proteinExistence type="predicted"/>
<keyword evidence="6" id="KW-0511">Multifunctional enzyme</keyword>
<dbReference type="Gene3D" id="1.20.120.1510">
    <property type="match status" value="1"/>
</dbReference>
<keyword evidence="5" id="KW-0460">Magnesium</keyword>
<evidence type="ECO:0000256" key="5">
    <source>
        <dbReference type="ARBA" id="ARBA00022842"/>
    </source>
</evidence>
<reference evidence="10 11" key="1">
    <citation type="journal article" date="2013" name="Mar. Genomics">
        <title>Expression of sulfatases in Rhodopirellula baltica and the diversity of sulfatases in the genus Rhodopirellula.</title>
        <authorList>
            <person name="Wegner C.E."/>
            <person name="Richter-Heitmann T."/>
            <person name="Klindworth A."/>
            <person name="Klockow C."/>
            <person name="Richter M."/>
            <person name="Achstetter T."/>
            <person name="Glockner F.O."/>
            <person name="Harder J."/>
        </authorList>
    </citation>
    <scope>NUCLEOTIDE SEQUENCE [LARGE SCALE GENOMIC DNA]</scope>
    <source>
        <strain evidence="10 11">WH47</strain>
    </source>
</reference>
<evidence type="ECO:0000256" key="4">
    <source>
        <dbReference type="ARBA" id="ARBA00022840"/>
    </source>
</evidence>
<evidence type="ECO:0000256" key="2">
    <source>
        <dbReference type="ARBA" id="ARBA00022695"/>
    </source>
</evidence>
<sequence length="1161" mass="129060">MDQPSWSVGTTLHPTSNSKPSLSCIGESGCPTVRYNDPHPPFKLARRVKAKVLNRECGPYNGTQLDDVKFRGALECDWMDWMSDWADYSPLSPEHVADPSRVAKSLAAIADSGVSEDLLQLLWSGLVEHLHLTDDPDESIDRLSQFIGVSRSPMALLALFERDPMMLPALLQVLSTSPAIAKLLINDPESFDLIRASDGSPAQRSVLVDELSGEMETIQTNRRAAFAIRRFASREILRIAYGEFVRGLPPDKVQSQISFVTDAIMEAALAFATASVSSKKPTPQRIDGSQPQFSVIALGNYGGQEIGYESQLDLLLLCDQIDRKNSSHVEFHKRVAQSLVELLQSNGSQVIPFTLRFDHQPTQNELALSDTQRLGVQSTRPQSSLGRQTSVNSGADIDFFGISEAATHYERNGRTWQRLAFVKARHAAGNEALSKAFLNRMEPWVYHHLLTRSEIADIRVLRRKLEKRALATTSTESTPISDVPGGRRDIELTIQFLQLLHGGDLPDVRVTGTLHAITELSRHGCLTSQEATILSTNHAKLCRLEHLLAVLFDHRISHLPDDPDVRARLAWRLGVRTESESGKAIHVKGDAERFAKMLQETFDVNRKIINHLMVDEVPPSELPESSEGQGDGSENDAGTQRDLAVITELILDPDPDIDAFEQTIAQYRFSNVPQAISNVIALSQETVSFLSPRRCRHFFAAVAPRVLQEISASPDPDSTLARLVAMTDSIGAKATLWELLRTNDATLQLTISMCSLAPYLTNILIDHPGMIDELIDSLVMDRLPTTERLDAQTIRLCDGVDEIVDVLRHVKASAHLMIGVRDLLGKESIDAISRSLTDIAEACLRRVVDQEHELLAQRYGDPLDSNGEPSELVAVALGRFAGGEMNYHSDLDVTFVYTAEGETQRRVGGPRSTLSNRQFFNQLAGNILRRMDQSSEGRLYEMDLPFAGGADESVLAMSRDQFLKPFRQKTSSLWQSVALCKARPISGSREARESIERMLRRVTRSVSWRDSMNGKLREWRENSESTAGPNNLKRGAGGLVDIELIAAVGVLRTADSEDFPLHANTVQCLEELSRAQCYSPEDIQTLARNYRYLRSIEGKLRLLNTVARHELPLGFDDEEAPLELKQLASLTSADSPQALLRECEAVRRENRELLNRLVPKS</sequence>
<evidence type="ECO:0000256" key="6">
    <source>
        <dbReference type="ARBA" id="ARBA00023268"/>
    </source>
</evidence>
<accession>F2AWB7</accession>
<keyword evidence="4" id="KW-0067">ATP-binding</keyword>
<evidence type="ECO:0000259" key="8">
    <source>
        <dbReference type="Pfam" id="PF03710"/>
    </source>
</evidence>
<dbReference type="PANTHER" id="PTHR30621">
    <property type="entry name" value="GLUTAMINE SYNTHETASE ADENYLYLTRANSFERASE"/>
    <property type="match status" value="1"/>
</dbReference>
<feature type="domain" description="Glutamate-ammonia ligase adenylyltransferase repeated" evidence="8">
    <location>
        <begin position="751"/>
        <end position="997"/>
    </location>
</feature>
<feature type="region of interest" description="Disordered" evidence="7">
    <location>
        <begin position="1"/>
        <end position="21"/>
    </location>
</feature>
<comment type="caution">
    <text evidence="10">The sequence shown here is derived from an EMBL/GenBank/DDBJ whole genome shotgun (WGS) entry which is preliminary data.</text>
</comment>
<dbReference type="Proteomes" id="UP000006222">
    <property type="component" value="Unassembled WGS sequence"/>
</dbReference>
<keyword evidence="3" id="KW-0547">Nucleotide-binding</keyword>
<dbReference type="GO" id="GO:0005524">
    <property type="term" value="F:ATP binding"/>
    <property type="evidence" value="ECO:0007669"/>
    <property type="project" value="UniProtKB-KW"/>
</dbReference>
<keyword evidence="1 10" id="KW-0808">Transferase</keyword>
<evidence type="ECO:0000313" key="10">
    <source>
        <dbReference type="EMBL" id="EGF26099.1"/>
    </source>
</evidence>
<name>F2AWB7_RHOBT</name>
<organism evidence="10 11">
    <name type="scientific">Rhodopirellula baltica WH47</name>
    <dbReference type="NCBI Taxonomy" id="991778"/>
    <lineage>
        <taxon>Bacteria</taxon>
        <taxon>Pseudomonadati</taxon>
        <taxon>Planctomycetota</taxon>
        <taxon>Planctomycetia</taxon>
        <taxon>Pirellulales</taxon>
        <taxon>Pirellulaceae</taxon>
        <taxon>Rhodopirellula</taxon>
    </lineage>
</organism>
<evidence type="ECO:0000313" key="11">
    <source>
        <dbReference type="Proteomes" id="UP000006222"/>
    </source>
</evidence>
<dbReference type="EMBL" id="AFAR01000197">
    <property type="protein sequence ID" value="EGF26099.1"/>
    <property type="molecule type" value="Genomic_DNA"/>
</dbReference>
<dbReference type="GO" id="GO:0016874">
    <property type="term" value="F:ligase activity"/>
    <property type="evidence" value="ECO:0007669"/>
    <property type="project" value="UniProtKB-KW"/>
</dbReference>
<dbReference type="InterPro" id="IPR023057">
    <property type="entry name" value="GlnE"/>
</dbReference>
<evidence type="ECO:0000256" key="3">
    <source>
        <dbReference type="ARBA" id="ARBA00022741"/>
    </source>
</evidence>